<dbReference type="InterPro" id="IPR003856">
    <property type="entry name" value="LPS_length_determ_N"/>
</dbReference>
<evidence type="ECO:0000259" key="8">
    <source>
        <dbReference type="Pfam" id="PF13807"/>
    </source>
</evidence>
<dbReference type="Pfam" id="PF02706">
    <property type="entry name" value="Wzz"/>
    <property type="match status" value="1"/>
</dbReference>
<evidence type="ECO:0000256" key="4">
    <source>
        <dbReference type="ARBA" id="ARBA00022989"/>
    </source>
</evidence>
<evidence type="ECO:0000256" key="5">
    <source>
        <dbReference type="ARBA" id="ARBA00023136"/>
    </source>
</evidence>
<dbReference type="Pfam" id="PF13807">
    <property type="entry name" value="GNVR"/>
    <property type="match status" value="1"/>
</dbReference>
<name>A0A9D2A652_9BACE</name>
<dbReference type="InterPro" id="IPR050445">
    <property type="entry name" value="Bact_polysacc_biosynth/exp"/>
</dbReference>
<protein>
    <submittedName>
        <fullName evidence="9">Chain-length determining protein</fullName>
    </submittedName>
</protein>
<reference evidence="9" key="2">
    <citation type="submission" date="2021-04" db="EMBL/GenBank/DDBJ databases">
        <authorList>
            <person name="Gilroy R."/>
        </authorList>
    </citation>
    <scope>NUCLEOTIDE SEQUENCE</scope>
    <source>
        <strain evidence="9">ChiHjej12B11-24981</strain>
    </source>
</reference>
<proteinExistence type="predicted"/>
<dbReference type="GO" id="GO:0004713">
    <property type="term" value="F:protein tyrosine kinase activity"/>
    <property type="evidence" value="ECO:0007669"/>
    <property type="project" value="TreeGrafter"/>
</dbReference>
<feature type="domain" description="Tyrosine-protein kinase G-rich" evidence="8">
    <location>
        <begin position="284"/>
        <end position="355"/>
    </location>
</feature>
<sequence>MDENTKQSPVSSPEEQEIDLLELAGKVWAERRLVLKWCGVAVVVALVVGFSIPKEYTTTVMLAPEVEGGSRSLSGLSALAGMAGINMNAGESSDALYPELYPDIVSSVGFTTELFPVPVEDEEGELKTTLYNYLKEEQRSPWWSAILSFPFKCIGWITSLFQDEEENVGQGIDPFRLTKDETDVVKILNERISVSVDKKTSVITLSVTMQDPLISATMTDTVMQKLQNYITEYRTNKARHDLDFTQKLYDEAQKKYYVAQQAYADYVDMNQNISLRSVQTRQERLQNEMNLAYNLYNQTAQQLQLAKAKVQENTPVYTIVQAATVPLKASKPSKLMILVGFVFLAGVISVGWILFGKGLWSSLKQSIHSEEKSRT</sequence>
<reference evidence="9" key="1">
    <citation type="journal article" date="2021" name="PeerJ">
        <title>Extensive microbial diversity within the chicken gut microbiome revealed by metagenomics and culture.</title>
        <authorList>
            <person name="Gilroy R."/>
            <person name="Ravi A."/>
            <person name="Getino M."/>
            <person name="Pursley I."/>
            <person name="Horton D.L."/>
            <person name="Alikhan N.F."/>
            <person name="Baker D."/>
            <person name="Gharbi K."/>
            <person name="Hall N."/>
            <person name="Watson M."/>
            <person name="Adriaenssens E.M."/>
            <person name="Foster-Nyarko E."/>
            <person name="Jarju S."/>
            <person name="Secka A."/>
            <person name="Antonio M."/>
            <person name="Oren A."/>
            <person name="Chaudhuri R.R."/>
            <person name="La Ragione R."/>
            <person name="Hildebrand F."/>
            <person name="Pallen M.J."/>
        </authorList>
    </citation>
    <scope>NUCLEOTIDE SEQUENCE</scope>
    <source>
        <strain evidence="9">ChiHjej12B11-24981</strain>
    </source>
</reference>
<evidence type="ECO:0000256" key="1">
    <source>
        <dbReference type="ARBA" id="ARBA00004651"/>
    </source>
</evidence>
<keyword evidence="4 6" id="KW-1133">Transmembrane helix</keyword>
<evidence type="ECO:0000256" key="3">
    <source>
        <dbReference type="ARBA" id="ARBA00022692"/>
    </source>
</evidence>
<dbReference type="PANTHER" id="PTHR32309:SF13">
    <property type="entry name" value="FERRIC ENTEROBACTIN TRANSPORT PROTEIN FEPE"/>
    <property type="match status" value="1"/>
</dbReference>
<feature type="transmembrane region" description="Helical" evidence="6">
    <location>
        <begin position="335"/>
        <end position="355"/>
    </location>
</feature>
<comment type="subcellular location">
    <subcellularLocation>
        <location evidence="1">Cell membrane</location>
        <topology evidence="1">Multi-pass membrane protein</topology>
    </subcellularLocation>
</comment>
<dbReference type="GO" id="GO:0005886">
    <property type="term" value="C:plasma membrane"/>
    <property type="evidence" value="ECO:0007669"/>
    <property type="project" value="UniProtKB-SubCell"/>
</dbReference>
<keyword evidence="2" id="KW-1003">Cell membrane</keyword>
<dbReference type="EMBL" id="DXCK01000108">
    <property type="protein sequence ID" value="HIZ02141.1"/>
    <property type="molecule type" value="Genomic_DNA"/>
</dbReference>
<keyword evidence="5 6" id="KW-0472">Membrane</keyword>
<feature type="domain" description="Polysaccharide chain length determinant N-terminal" evidence="7">
    <location>
        <begin position="16"/>
        <end position="90"/>
    </location>
</feature>
<evidence type="ECO:0000256" key="6">
    <source>
        <dbReference type="SAM" id="Phobius"/>
    </source>
</evidence>
<dbReference type="InterPro" id="IPR032807">
    <property type="entry name" value="GNVR"/>
</dbReference>
<evidence type="ECO:0000313" key="9">
    <source>
        <dbReference type="EMBL" id="HIZ02141.1"/>
    </source>
</evidence>
<keyword evidence="3 6" id="KW-0812">Transmembrane</keyword>
<dbReference type="Proteomes" id="UP000824023">
    <property type="component" value="Unassembled WGS sequence"/>
</dbReference>
<accession>A0A9D2A652</accession>
<dbReference type="PANTHER" id="PTHR32309">
    <property type="entry name" value="TYROSINE-PROTEIN KINASE"/>
    <property type="match status" value="1"/>
</dbReference>
<evidence type="ECO:0000256" key="2">
    <source>
        <dbReference type="ARBA" id="ARBA00022475"/>
    </source>
</evidence>
<gene>
    <name evidence="9" type="ORF">H9819_07835</name>
</gene>
<evidence type="ECO:0000259" key="7">
    <source>
        <dbReference type="Pfam" id="PF02706"/>
    </source>
</evidence>
<evidence type="ECO:0000313" key="10">
    <source>
        <dbReference type="Proteomes" id="UP000824023"/>
    </source>
</evidence>
<organism evidence="9 10">
    <name type="scientific">Candidatus Bacteroides merdipullorum</name>
    <dbReference type="NCBI Taxonomy" id="2838474"/>
    <lineage>
        <taxon>Bacteria</taxon>
        <taxon>Pseudomonadati</taxon>
        <taxon>Bacteroidota</taxon>
        <taxon>Bacteroidia</taxon>
        <taxon>Bacteroidales</taxon>
        <taxon>Bacteroidaceae</taxon>
        <taxon>Bacteroides</taxon>
    </lineage>
</organism>
<dbReference type="AlphaFoldDB" id="A0A9D2A652"/>
<feature type="transmembrane region" description="Helical" evidence="6">
    <location>
        <begin position="33"/>
        <end position="52"/>
    </location>
</feature>
<comment type="caution">
    <text evidence="9">The sequence shown here is derived from an EMBL/GenBank/DDBJ whole genome shotgun (WGS) entry which is preliminary data.</text>
</comment>